<evidence type="ECO:0000256" key="6">
    <source>
        <dbReference type="PROSITE-ProRule" id="PRU00169"/>
    </source>
</evidence>
<dbReference type="GO" id="GO:0043565">
    <property type="term" value="F:sequence-specific DNA binding"/>
    <property type="evidence" value="ECO:0007669"/>
    <property type="project" value="InterPro"/>
</dbReference>
<evidence type="ECO:0000259" key="8">
    <source>
        <dbReference type="PROSITE" id="PS01124"/>
    </source>
</evidence>
<feature type="modified residue" description="4-aspartylphosphate" evidence="6">
    <location>
        <position position="771"/>
    </location>
</feature>
<dbReference type="InterPro" id="IPR004358">
    <property type="entry name" value="Sig_transdc_His_kin-like_C"/>
</dbReference>
<dbReference type="FunFam" id="3.30.565.10:FF:000006">
    <property type="entry name" value="Sensor histidine kinase WalK"/>
    <property type="match status" value="1"/>
</dbReference>
<accession>A0A1M6J605</accession>
<name>A0A1M6J605_REIAG</name>
<protein>
    <recommendedName>
        <fullName evidence="2">histidine kinase</fullName>
        <ecNumber evidence="2">2.7.13.3</ecNumber>
    </recommendedName>
</protein>
<dbReference type="InterPro" id="IPR011006">
    <property type="entry name" value="CheY-like_superfamily"/>
</dbReference>
<dbReference type="PRINTS" id="PR00344">
    <property type="entry name" value="BCTRLSENSOR"/>
</dbReference>
<dbReference type="InterPro" id="IPR036890">
    <property type="entry name" value="HATPase_C_sf"/>
</dbReference>
<reference evidence="12" key="1">
    <citation type="submission" date="2016-11" db="EMBL/GenBank/DDBJ databases">
        <authorList>
            <person name="Varghese N."/>
            <person name="Submissions S."/>
        </authorList>
    </citation>
    <scope>NUCLEOTIDE SEQUENCE [LARGE SCALE GENOMIC DNA]</scope>
    <source>
        <strain evidence="12">DSM 26134</strain>
    </source>
</reference>
<feature type="domain" description="Histidine kinase" evidence="9">
    <location>
        <begin position="451"/>
        <end position="672"/>
    </location>
</feature>
<dbReference type="SUPFAM" id="SSF52172">
    <property type="entry name" value="CheY-like"/>
    <property type="match status" value="1"/>
</dbReference>
<dbReference type="SMART" id="SM00388">
    <property type="entry name" value="HisKA"/>
    <property type="match status" value="1"/>
</dbReference>
<dbReference type="SMART" id="SM00028">
    <property type="entry name" value="TPR"/>
    <property type="match status" value="4"/>
</dbReference>
<dbReference type="PROSITE" id="PS50110">
    <property type="entry name" value="RESPONSE_REGULATORY"/>
    <property type="match status" value="1"/>
</dbReference>
<dbReference type="Gene3D" id="3.30.565.10">
    <property type="entry name" value="Histidine kinase-like ATPase, C-terminal domain"/>
    <property type="match status" value="1"/>
</dbReference>
<dbReference type="Proteomes" id="UP000184474">
    <property type="component" value="Unassembled WGS sequence"/>
</dbReference>
<dbReference type="Gene3D" id="1.10.10.60">
    <property type="entry name" value="Homeodomain-like"/>
    <property type="match status" value="2"/>
</dbReference>
<feature type="transmembrane region" description="Helical" evidence="7">
    <location>
        <begin position="399"/>
        <end position="422"/>
    </location>
</feature>
<keyword evidence="7" id="KW-1133">Transmembrane helix</keyword>
<dbReference type="CDD" id="cd00075">
    <property type="entry name" value="HATPase"/>
    <property type="match status" value="1"/>
</dbReference>
<dbReference type="InterPro" id="IPR011990">
    <property type="entry name" value="TPR-like_helical_dom_sf"/>
</dbReference>
<dbReference type="Gene3D" id="1.25.40.10">
    <property type="entry name" value="Tetratricopeptide repeat domain"/>
    <property type="match status" value="1"/>
</dbReference>
<dbReference type="PROSITE" id="PS01124">
    <property type="entry name" value="HTH_ARAC_FAMILY_2"/>
    <property type="match status" value="1"/>
</dbReference>
<keyword evidence="5 11" id="KW-0418">Kinase</keyword>
<keyword evidence="7" id="KW-0812">Transmembrane</keyword>
<dbReference type="SUPFAM" id="SSF47384">
    <property type="entry name" value="Homodimeric domain of signal transducing histidine kinase"/>
    <property type="match status" value="1"/>
</dbReference>
<dbReference type="PANTHER" id="PTHR43547:SF2">
    <property type="entry name" value="HYBRID SIGNAL TRANSDUCTION HISTIDINE KINASE C"/>
    <property type="match status" value="1"/>
</dbReference>
<dbReference type="InterPro" id="IPR005467">
    <property type="entry name" value="His_kinase_dom"/>
</dbReference>
<evidence type="ECO:0000256" key="4">
    <source>
        <dbReference type="ARBA" id="ARBA00022679"/>
    </source>
</evidence>
<dbReference type="InterPro" id="IPR003594">
    <property type="entry name" value="HATPase_dom"/>
</dbReference>
<organism evidence="11 12">
    <name type="scientific">Reichenbachiella agariperforans</name>
    <dbReference type="NCBI Taxonomy" id="156994"/>
    <lineage>
        <taxon>Bacteria</taxon>
        <taxon>Pseudomonadati</taxon>
        <taxon>Bacteroidota</taxon>
        <taxon>Cytophagia</taxon>
        <taxon>Cytophagales</taxon>
        <taxon>Reichenbachiellaceae</taxon>
        <taxon>Reichenbachiella</taxon>
    </lineage>
</organism>
<dbReference type="CDD" id="cd00082">
    <property type="entry name" value="HisKA"/>
    <property type="match status" value="1"/>
</dbReference>
<dbReference type="InterPro" id="IPR001789">
    <property type="entry name" value="Sig_transdc_resp-reg_receiver"/>
</dbReference>
<dbReference type="Gene3D" id="1.10.287.130">
    <property type="match status" value="1"/>
</dbReference>
<dbReference type="GO" id="GO:0000155">
    <property type="term" value="F:phosphorelay sensor kinase activity"/>
    <property type="evidence" value="ECO:0007669"/>
    <property type="project" value="InterPro"/>
</dbReference>
<keyword evidence="12" id="KW-1185">Reference proteome</keyword>
<evidence type="ECO:0000259" key="9">
    <source>
        <dbReference type="PROSITE" id="PS50109"/>
    </source>
</evidence>
<evidence type="ECO:0000313" key="12">
    <source>
        <dbReference type="Proteomes" id="UP000184474"/>
    </source>
</evidence>
<dbReference type="SMART" id="SM00448">
    <property type="entry name" value="REC"/>
    <property type="match status" value="1"/>
</dbReference>
<evidence type="ECO:0000256" key="2">
    <source>
        <dbReference type="ARBA" id="ARBA00012438"/>
    </source>
</evidence>
<gene>
    <name evidence="11" type="ORF">SAMN04488028_10157</name>
</gene>
<dbReference type="EMBL" id="FRAA01000001">
    <property type="protein sequence ID" value="SHJ42128.1"/>
    <property type="molecule type" value="Genomic_DNA"/>
</dbReference>
<dbReference type="Pfam" id="PF12833">
    <property type="entry name" value="HTH_18"/>
    <property type="match status" value="1"/>
</dbReference>
<dbReference type="SUPFAM" id="SSF48452">
    <property type="entry name" value="TPR-like"/>
    <property type="match status" value="2"/>
</dbReference>
<dbReference type="Pfam" id="PF02518">
    <property type="entry name" value="HATPase_c"/>
    <property type="match status" value="1"/>
</dbReference>
<dbReference type="InterPro" id="IPR036097">
    <property type="entry name" value="HisK_dim/P_sf"/>
</dbReference>
<dbReference type="SUPFAM" id="SSF55874">
    <property type="entry name" value="ATPase domain of HSP90 chaperone/DNA topoisomerase II/histidine kinase"/>
    <property type="match status" value="1"/>
</dbReference>
<dbReference type="AlphaFoldDB" id="A0A1M6J605"/>
<dbReference type="InterPro" id="IPR003661">
    <property type="entry name" value="HisK_dim/P_dom"/>
</dbReference>
<proteinExistence type="predicted"/>
<keyword evidence="7" id="KW-0472">Membrane</keyword>
<sequence length="969" mass="111508">MNKSLKSAVLILFSFFYSSSIFPINGGSGIELLTLDNKALLDHVDKLIDDQDYDSAQFYFNILDSRFDEGKLLVVDKLTQFYHQARMNHHKGNYMSCVHFSNAYTQLLEIKNEPHHAEAQVYVYLGLAYYFLDQLGLSIDAHFNAMKAYKERHDEFGVILCYYNIGKSYDDLGNFDKSTQYINLAIQGLKKDQKHMDRLSGWYSYMASVQLSNKNTRAAKNYLDSALTASKKHENTDFLSSIHRYYGKVHYAEGNVKQAIKSLNLAIKYGKEQRSETSNIENMIALANIYNRTSNQIKTIELLEPYLKEQLSKNTYQTRLKTLKEELYMAYTDLGKYKKAINLVSDFEYLADSIQKLDMVNQVQQAEIRAHAANQSAENELLKKKDELNQQTIKTQNTMLISSVIVLILVVAIAIIVYRAAVINKRLSKKNKAQADRLIQLDAAKSRFFANISHDLRTPMTLIMGGIQQVLENKDVYLNSRAEKQLMIGLKNGERILHLTNEINELIKLEDNKLAIKPKYIDINEVLNLFVQMFSSMAEMRGVHLAYSSTIIEGGSIVHVDPFHFEKVLFNLITNGLKHTQEKGSLTVSLRKIDTSLCVSILDTGEGIPEENIPYIFDRYYQAPETTFKTQEGFGIGLALVKEIIDKHHAKIEVKSRVGIGTEFIIYLKQERVGIDQVTNLSQLLYSDQKRDLFRDIEDTVEAKPTVHIDSIRNKSKDVKNKTILIVEDHPEVRDYIYDIISEHYTVLTASNGQRALKILAKEPVDLIITDLMMPWFDGFELLEQLRQDEKLKKIPALVLSARTSEEDKEKVLMKGVNDFLSKPFQPKELLLRVENLLNQKEWNNANENALFINSQETIDEVEASLLKKVENLILERIDDSNLSITFLAKEICVSERKFYRFIKKLTNATPYEYIKEVRLQYANRIIREKKLSNSSELARMIGMNNVSHFNTQFKKRFGKKPTDLLQKT</sequence>
<dbReference type="PROSITE" id="PS50109">
    <property type="entry name" value="HIS_KIN"/>
    <property type="match status" value="1"/>
</dbReference>
<evidence type="ECO:0000256" key="1">
    <source>
        <dbReference type="ARBA" id="ARBA00000085"/>
    </source>
</evidence>
<dbReference type="Pfam" id="PF00512">
    <property type="entry name" value="HisKA"/>
    <property type="match status" value="1"/>
</dbReference>
<dbReference type="InterPro" id="IPR019734">
    <property type="entry name" value="TPR_rpt"/>
</dbReference>
<evidence type="ECO:0000256" key="7">
    <source>
        <dbReference type="SAM" id="Phobius"/>
    </source>
</evidence>
<keyword evidence="4" id="KW-0808">Transferase</keyword>
<keyword evidence="3 6" id="KW-0597">Phosphoprotein</keyword>
<feature type="domain" description="HTH araC/xylS-type" evidence="8">
    <location>
        <begin position="868"/>
        <end position="968"/>
    </location>
</feature>
<dbReference type="EC" id="2.7.13.3" evidence="2"/>
<dbReference type="SMART" id="SM00387">
    <property type="entry name" value="HATPase_c"/>
    <property type="match status" value="1"/>
</dbReference>
<dbReference type="PANTHER" id="PTHR43547">
    <property type="entry name" value="TWO-COMPONENT HISTIDINE KINASE"/>
    <property type="match status" value="1"/>
</dbReference>
<evidence type="ECO:0000259" key="10">
    <source>
        <dbReference type="PROSITE" id="PS50110"/>
    </source>
</evidence>
<dbReference type="GO" id="GO:0003700">
    <property type="term" value="F:DNA-binding transcription factor activity"/>
    <property type="evidence" value="ECO:0007669"/>
    <property type="project" value="InterPro"/>
</dbReference>
<evidence type="ECO:0000256" key="3">
    <source>
        <dbReference type="ARBA" id="ARBA00022553"/>
    </source>
</evidence>
<dbReference type="Pfam" id="PF00072">
    <property type="entry name" value="Response_reg"/>
    <property type="match status" value="1"/>
</dbReference>
<comment type="catalytic activity">
    <reaction evidence="1">
        <text>ATP + protein L-histidine = ADP + protein N-phospho-L-histidine.</text>
        <dbReference type="EC" id="2.7.13.3"/>
    </reaction>
</comment>
<dbReference type="SMART" id="SM00342">
    <property type="entry name" value="HTH_ARAC"/>
    <property type="match status" value="1"/>
</dbReference>
<evidence type="ECO:0000256" key="5">
    <source>
        <dbReference type="ARBA" id="ARBA00022777"/>
    </source>
</evidence>
<evidence type="ECO:0000313" key="11">
    <source>
        <dbReference type="EMBL" id="SHJ42128.1"/>
    </source>
</evidence>
<dbReference type="Gene3D" id="3.40.50.2300">
    <property type="match status" value="1"/>
</dbReference>
<dbReference type="InterPro" id="IPR018060">
    <property type="entry name" value="HTH_AraC"/>
</dbReference>
<feature type="domain" description="Response regulatory" evidence="10">
    <location>
        <begin position="723"/>
        <end position="838"/>
    </location>
</feature>
<dbReference type="STRING" id="156994.SAMN04488028_10157"/>